<dbReference type="OrthoDB" id="2745134at2759"/>
<feature type="domain" description="DUF6533" evidence="1">
    <location>
        <begin position="24"/>
        <end position="68"/>
    </location>
</feature>
<proteinExistence type="predicted"/>
<accession>A0A8E2DT05</accession>
<dbReference type="Pfam" id="PF20151">
    <property type="entry name" value="DUF6533"/>
    <property type="match status" value="1"/>
</dbReference>
<organism evidence="2 3">
    <name type="scientific">Obba rivulosa</name>
    <dbReference type="NCBI Taxonomy" id="1052685"/>
    <lineage>
        <taxon>Eukaryota</taxon>
        <taxon>Fungi</taxon>
        <taxon>Dikarya</taxon>
        <taxon>Basidiomycota</taxon>
        <taxon>Agaricomycotina</taxon>
        <taxon>Agaricomycetes</taxon>
        <taxon>Polyporales</taxon>
        <taxon>Gelatoporiaceae</taxon>
        <taxon>Obba</taxon>
    </lineage>
</organism>
<sequence length="104" mass="11821">MSANGSEALAEAISILLNEWLQSCCVVAGVALVLYDHLTTISREVQLIWGRKWTSVILLFYLNRWITVVWVLSTLTDFLPIATIPLQGNYILARWLKHCAVHHM</sequence>
<dbReference type="InterPro" id="IPR045340">
    <property type="entry name" value="DUF6533"/>
</dbReference>
<evidence type="ECO:0000313" key="3">
    <source>
        <dbReference type="Proteomes" id="UP000250043"/>
    </source>
</evidence>
<gene>
    <name evidence="2" type="ORF">OBBRIDRAFT_641024</name>
</gene>
<protein>
    <recommendedName>
        <fullName evidence="1">DUF6533 domain-containing protein</fullName>
    </recommendedName>
</protein>
<reference evidence="2 3" key="1">
    <citation type="submission" date="2016-07" db="EMBL/GenBank/DDBJ databases">
        <title>Draft genome of the white-rot fungus Obba rivulosa 3A-2.</title>
        <authorList>
            <consortium name="DOE Joint Genome Institute"/>
            <person name="Miettinen O."/>
            <person name="Riley R."/>
            <person name="Acob R."/>
            <person name="Barry K."/>
            <person name="Cullen D."/>
            <person name="De Vries R."/>
            <person name="Hainaut M."/>
            <person name="Hatakka A."/>
            <person name="Henrissat B."/>
            <person name="Hilden K."/>
            <person name="Kuo R."/>
            <person name="Labutti K."/>
            <person name="Lipzen A."/>
            <person name="Makela M.R."/>
            <person name="Sandor L."/>
            <person name="Spatafora J.W."/>
            <person name="Grigoriev I.V."/>
            <person name="Hibbett D.S."/>
        </authorList>
    </citation>
    <scope>NUCLEOTIDE SEQUENCE [LARGE SCALE GENOMIC DNA]</scope>
    <source>
        <strain evidence="2 3">3A-2</strain>
    </source>
</reference>
<dbReference type="EMBL" id="KV722338">
    <property type="protein sequence ID" value="OCH95069.1"/>
    <property type="molecule type" value="Genomic_DNA"/>
</dbReference>
<dbReference type="Proteomes" id="UP000250043">
    <property type="component" value="Unassembled WGS sequence"/>
</dbReference>
<keyword evidence="3" id="KW-1185">Reference proteome</keyword>
<evidence type="ECO:0000313" key="2">
    <source>
        <dbReference type="EMBL" id="OCH95069.1"/>
    </source>
</evidence>
<name>A0A8E2DT05_9APHY</name>
<dbReference type="AlphaFoldDB" id="A0A8E2DT05"/>
<evidence type="ECO:0000259" key="1">
    <source>
        <dbReference type="Pfam" id="PF20151"/>
    </source>
</evidence>